<feature type="region of interest" description="Disordered" evidence="3">
    <location>
        <begin position="817"/>
        <end position="876"/>
    </location>
</feature>
<dbReference type="Pfam" id="PF00172">
    <property type="entry name" value="Zn_clus"/>
    <property type="match status" value="1"/>
</dbReference>
<reference evidence="6" key="2">
    <citation type="submission" date="2015-01" db="EMBL/GenBank/DDBJ databases">
        <title>Evolutionary Origins and Diversification of the Mycorrhizal Mutualists.</title>
        <authorList>
            <consortium name="DOE Joint Genome Institute"/>
            <consortium name="Mycorrhizal Genomics Consortium"/>
            <person name="Kohler A."/>
            <person name="Kuo A."/>
            <person name="Nagy L.G."/>
            <person name="Floudas D."/>
            <person name="Copeland A."/>
            <person name="Barry K.W."/>
            <person name="Cichocki N."/>
            <person name="Veneault-Fourrey C."/>
            <person name="LaButti K."/>
            <person name="Lindquist E.A."/>
            <person name="Lipzen A."/>
            <person name="Lundell T."/>
            <person name="Morin E."/>
            <person name="Murat C."/>
            <person name="Riley R."/>
            <person name="Ohm R."/>
            <person name="Sun H."/>
            <person name="Tunlid A."/>
            <person name="Henrissat B."/>
            <person name="Grigoriev I.V."/>
            <person name="Hibbett D.S."/>
            <person name="Martin F."/>
        </authorList>
    </citation>
    <scope>NUCLEOTIDE SEQUENCE [LARGE SCALE GENOMIC DNA]</scope>
    <source>
        <strain evidence="6">h7</strain>
    </source>
</reference>
<dbReference type="AlphaFoldDB" id="A0A0C2XSU6"/>
<dbReference type="OrthoDB" id="4456959at2759"/>
<dbReference type="InterPro" id="IPR036864">
    <property type="entry name" value="Zn2-C6_fun-type_DNA-bd_sf"/>
</dbReference>
<feature type="domain" description="Zn(2)-C6 fungal-type" evidence="4">
    <location>
        <begin position="9"/>
        <end position="42"/>
    </location>
</feature>
<feature type="region of interest" description="Disordered" evidence="3">
    <location>
        <begin position="644"/>
        <end position="689"/>
    </location>
</feature>
<feature type="compositionally biased region" description="Low complexity" evidence="3">
    <location>
        <begin position="896"/>
        <end position="906"/>
    </location>
</feature>
<keyword evidence="6" id="KW-1185">Reference proteome</keyword>
<sequence length="949" mass="106828">MKKRRIQRACDICRRKKIRCDGVQLPGFRCSNCVSCNFDCKYVEGAKKRGPPKGYVERIERRLEKLEKLLRRLCPNDMLYAELNAYLDDNWANERPPVDPSTLVGDIANKAQPNSPTLEAVACAIRGAMEDKFDSARPDPDDDDDPTLILADKLRRMELSPTDVRFFGKSSGVMLLRTAIELKNEYAGKVFDFCDPEKPMVKNQRREFWTVKPWEQAPTRNTPVSTPFDFPDLDLANHCIDLYFKCSNLYFPLLHRPTFDKCVQELLYLTDDNFAPVFLLVCAVGAQYSYDPRVLWDGESSYHSSGWKWFTQVQTTVRSLTGPPGLYDLQLYCLCIQFLLGSSSPQSSWTMVGVGIRLAQDVGAHRRKMHDHIHTPEDELWKRAFWILVCMDRIVSSSLGRASAIQDEDFDLDLPIDCDDEYWDHPDPEKRFKQPPNKPSSVTAFILYIKLQQVLGLSLRTIYAINQSKTLLVVVGQEWEQQIVVELDSALNKWVDSVPDHLRWDPKREDDNFFNQSAFLYATYYYIQIVIHRPFIPSSGKPSPLSFPSLAICTNAARSCTRVLDIQANRNNDPPPQMQMTAFTVGIVLLLSIWGAKPSGLSTDPNKEMGEVHKCMQILKSLEARWHAAGRLWDTLNSLASMGGLPLRQSSPPPGTKREPEADSPPSGSASGSPLTLLPQKETPRTIAGLRRVNKKPLMTRQTEQALLRKSSPQPPPANTLGVNMRPPQQAHSPRQWHIQMREISDPGQAIRATSPFTNHGSPVFALPVYGNEVGRAPVDGRQASGVHAHLSQSQEHSPQMDAQANCWFPLLINSSAQDGDHESTSRARPGRTSSSYGHHSPLVVTPLHQQHPRHHHLQQGIPLASSSSGSSVESAMEMEMIPDRSAGHYQHQHQHQGTLQQHEQQSLPHPFAVDNDIWSNASTASELDDWVSYLSNAGEAQGMHHVSE</sequence>
<feature type="compositionally biased region" description="Low complexity" evidence="3">
    <location>
        <begin position="664"/>
        <end position="674"/>
    </location>
</feature>
<evidence type="ECO:0000256" key="1">
    <source>
        <dbReference type="ARBA" id="ARBA00022723"/>
    </source>
</evidence>
<dbReference type="PROSITE" id="PS00463">
    <property type="entry name" value="ZN2_CY6_FUNGAL_1"/>
    <property type="match status" value="1"/>
</dbReference>
<evidence type="ECO:0000313" key="5">
    <source>
        <dbReference type="EMBL" id="KIM40773.1"/>
    </source>
</evidence>
<keyword evidence="1" id="KW-0479">Metal-binding</keyword>
<protein>
    <recommendedName>
        <fullName evidence="4">Zn(2)-C6 fungal-type domain-containing protein</fullName>
    </recommendedName>
</protein>
<proteinExistence type="predicted"/>
<evidence type="ECO:0000313" key="6">
    <source>
        <dbReference type="Proteomes" id="UP000053424"/>
    </source>
</evidence>
<dbReference type="Pfam" id="PF04082">
    <property type="entry name" value="Fungal_trans"/>
    <property type="match status" value="1"/>
</dbReference>
<gene>
    <name evidence="5" type="ORF">M413DRAFT_446153</name>
</gene>
<dbReference type="CDD" id="cd15486">
    <property type="entry name" value="ZIP_Sip4"/>
    <property type="match status" value="1"/>
</dbReference>
<feature type="compositionally biased region" description="Low complexity" evidence="3">
    <location>
        <begin position="866"/>
        <end position="876"/>
    </location>
</feature>
<dbReference type="PANTHER" id="PTHR46910:SF38">
    <property type="entry name" value="ZN(2)-C6 FUNGAL-TYPE DOMAIN-CONTAINING PROTEIN"/>
    <property type="match status" value="1"/>
</dbReference>
<dbReference type="PANTHER" id="PTHR46910">
    <property type="entry name" value="TRANSCRIPTION FACTOR PDR1"/>
    <property type="match status" value="1"/>
</dbReference>
<feature type="region of interest" description="Disordered" evidence="3">
    <location>
        <begin position="887"/>
        <end position="906"/>
    </location>
</feature>
<dbReference type="GO" id="GO:0003677">
    <property type="term" value="F:DNA binding"/>
    <property type="evidence" value="ECO:0007669"/>
    <property type="project" value="InterPro"/>
</dbReference>
<dbReference type="SMART" id="SM00066">
    <property type="entry name" value="GAL4"/>
    <property type="match status" value="1"/>
</dbReference>
<dbReference type="InterPro" id="IPR050987">
    <property type="entry name" value="AtrR-like"/>
</dbReference>
<evidence type="ECO:0000259" key="4">
    <source>
        <dbReference type="PROSITE" id="PS50048"/>
    </source>
</evidence>
<dbReference type="HOGENOM" id="CLU_006019_2_1_1"/>
<organism evidence="5 6">
    <name type="scientific">Hebeloma cylindrosporum</name>
    <dbReference type="NCBI Taxonomy" id="76867"/>
    <lineage>
        <taxon>Eukaryota</taxon>
        <taxon>Fungi</taxon>
        <taxon>Dikarya</taxon>
        <taxon>Basidiomycota</taxon>
        <taxon>Agaricomycotina</taxon>
        <taxon>Agaricomycetes</taxon>
        <taxon>Agaricomycetidae</taxon>
        <taxon>Agaricales</taxon>
        <taxon>Agaricineae</taxon>
        <taxon>Hymenogastraceae</taxon>
        <taxon>Hebeloma</taxon>
    </lineage>
</organism>
<dbReference type="GO" id="GO:0000981">
    <property type="term" value="F:DNA-binding transcription factor activity, RNA polymerase II-specific"/>
    <property type="evidence" value="ECO:0007669"/>
    <property type="project" value="InterPro"/>
</dbReference>
<name>A0A0C2XSU6_HEBCY</name>
<dbReference type="Proteomes" id="UP000053424">
    <property type="component" value="Unassembled WGS sequence"/>
</dbReference>
<dbReference type="GO" id="GO:0006351">
    <property type="term" value="P:DNA-templated transcription"/>
    <property type="evidence" value="ECO:0007669"/>
    <property type="project" value="InterPro"/>
</dbReference>
<dbReference type="CDD" id="cd00067">
    <property type="entry name" value="GAL4"/>
    <property type="match status" value="1"/>
</dbReference>
<dbReference type="CDD" id="cd12148">
    <property type="entry name" value="fungal_TF_MHR"/>
    <property type="match status" value="1"/>
</dbReference>
<reference evidence="5 6" key="1">
    <citation type="submission" date="2014-04" db="EMBL/GenBank/DDBJ databases">
        <authorList>
            <consortium name="DOE Joint Genome Institute"/>
            <person name="Kuo A."/>
            <person name="Gay G."/>
            <person name="Dore J."/>
            <person name="Kohler A."/>
            <person name="Nagy L.G."/>
            <person name="Floudas D."/>
            <person name="Copeland A."/>
            <person name="Barry K.W."/>
            <person name="Cichocki N."/>
            <person name="Veneault-Fourrey C."/>
            <person name="LaButti K."/>
            <person name="Lindquist E.A."/>
            <person name="Lipzen A."/>
            <person name="Lundell T."/>
            <person name="Morin E."/>
            <person name="Murat C."/>
            <person name="Sun H."/>
            <person name="Tunlid A."/>
            <person name="Henrissat B."/>
            <person name="Grigoriev I.V."/>
            <person name="Hibbett D.S."/>
            <person name="Martin F."/>
            <person name="Nordberg H.P."/>
            <person name="Cantor M.N."/>
            <person name="Hua S.X."/>
        </authorList>
    </citation>
    <scope>NUCLEOTIDE SEQUENCE [LARGE SCALE GENOMIC DNA]</scope>
    <source>
        <strain evidence="6">h7</strain>
    </source>
</reference>
<accession>A0A0C2XSU6</accession>
<dbReference type="GO" id="GO:0008270">
    <property type="term" value="F:zinc ion binding"/>
    <property type="evidence" value="ECO:0007669"/>
    <property type="project" value="InterPro"/>
</dbReference>
<dbReference type="SMART" id="SM00906">
    <property type="entry name" value="Fungal_trans"/>
    <property type="match status" value="1"/>
</dbReference>
<dbReference type="Gene3D" id="4.10.240.10">
    <property type="entry name" value="Zn(2)-C6 fungal-type DNA-binding domain"/>
    <property type="match status" value="1"/>
</dbReference>
<dbReference type="PROSITE" id="PS50048">
    <property type="entry name" value="ZN2_CY6_FUNGAL_2"/>
    <property type="match status" value="1"/>
</dbReference>
<dbReference type="EMBL" id="KN831782">
    <property type="protein sequence ID" value="KIM40773.1"/>
    <property type="molecule type" value="Genomic_DNA"/>
</dbReference>
<evidence type="ECO:0000256" key="3">
    <source>
        <dbReference type="SAM" id="MobiDB-lite"/>
    </source>
</evidence>
<dbReference type="SUPFAM" id="SSF57701">
    <property type="entry name" value="Zn2/Cys6 DNA-binding domain"/>
    <property type="match status" value="1"/>
</dbReference>
<feature type="region of interest" description="Disordered" evidence="3">
    <location>
        <begin position="704"/>
        <end position="730"/>
    </location>
</feature>
<dbReference type="InterPro" id="IPR007219">
    <property type="entry name" value="XnlR_reg_dom"/>
</dbReference>
<keyword evidence="2" id="KW-0539">Nucleus</keyword>
<evidence type="ECO:0000256" key="2">
    <source>
        <dbReference type="ARBA" id="ARBA00023242"/>
    </source>
</evidence>
<dbReference type="InterPro" id="IPR001138">
    <property type="entry name" value="Zn2Cys6_DnaBD"/>
</dbReference>
<dbReference type="STRING" id="686832.A0A0C2XSU6"/>